<dbReference type="AlphaFoldDB" id="A0A9P4XC71"/>
<keyword evidence="1" id="KW-0677">Repeat</keyword>
<dbReference type="Pfam" id="PF00023">
    <property type="entry name" value="Ank"/>
    <property type="match status" value="1"/>
</dbReference>
<dbReference type="PROSITE" id="PS50181">
    <property type="entry name" value="FBOX"/>
    <property type="match status" value="1"/>
</dbReference>
<dbReference type="SUPFAM" id="SSF81383">
    <property type="entry name" value="F-box domain"/>
    <property type="match status" value="1"/>
</dbReference>
<dbReference type="SMART" id="SM00248">
    <property type="entry name" value="ANK"/>
    <property type="match status" value="6"/>
</dbReference>
<reference evidence="5 6" key="1">
    <citation type="submission" date="2018-06" db="EMBL/GenBank/DDBJ databases">
        <title>Genome analysis of cellulolytic fungus Trichoderma lentiforme CFAM-422.</title>
        <authorList>
            <person name="Steindorff A.S."/>
            <person name="Formighieri E.F."/>
            <person name="Midorikawa G.E.O."/>
            <person name="Tamietti M.S."/>
            <person name="Ramos E.Z."/>
            <person name="Silva A.S."/>
            <person name="Bon E.P.S."/>
            <person name="Mendes T.D."/>
            <person name="Damaso M.C.T."/>
            <person name="Favaro L.C.L."/>
        </authorList>
    </citation>
    <scope>NUCLEOTIDE SEQUENCE [LARGE SCALE GENOMIC DNA]</scope>
    <source>
        <strain evidence="5 6">CFAM-422</strain>
    </source>
</reference>
<dbReference type="InterPro" id="IPR036047">
    <property type="entry name" value="F-box-like_dom_sf"/>
</dbReference>
<keyword evidence="2 3" id="KW-0040">ANK repeat</keyword>
<dbReference type="InterPro" id="IPR002110">
    <property type="entry name" value="Ankyrin_rpt"/>
</dbReference>
<dbReference type="PRINTS" id="PR01415">
    <property type="entry name" value="ANKYRIN"/>
</dbReference>
<evidence type="ECO:0000256" key="1">
    <source>
        <dbReference type="ARBA" id="ARBA00022737"/>
    </source>
</evidence>
<evidence type="ECO:0000313" key="6">
    <source>
        <dbReference type="Proteomes" id="UP000801864"/>
    </source>
</evidence>
<proteinExistence type="predicted"/>
<evidence type="ECO:0000313" key="5">
    <source>
        <dbReference type="EMBL" id="KAF3068102.1"/>
    </source>
</evidence>
<dbReference type="SUPFAM" id="SSF48403">
    <property type="entry name" value="Ankyrin repeat"/>
    <property type="match status" value="1"/>
</dbReference>
<accession>A0A9P4XC71</accession>
<dbReference type="Gene3D" id="1.25.40.20">
    <property type="entry name" value="Ankyrin repeat-containing domain"/>
    <property type="match status" value="3"/>
</dbReference>
<dbReference type="PROSITE" id="PS50088">
    <property type="entry name" value="ANK_REPEAT"/>
    <property type="match status" value="1"/>
</dbReference>
<sequence>MAYLAQKFLPWGIPEDPRKRDYLSTLPSEFLAKIIQLLPVHTLGRVAQLSRFFYGLATPALYKEDARSKWPMSILSAALYVTTTEATEKFVIKMLDLAVTYGGDVNRVYRRRDSGSFTPLHLAAAKGNRVAVEKLLQLGANPNALGKHLLYNPLFSQGRKEFESRMPNNSITIVSRYSKWRPLFIPFLNEDKKMIRLLLKYGASPVLTVPIEDITASAVDPGTINLLHILSARQREEFTNDAKLRLYFRDYPELINVPIMAGFTPLFFSLECGNEIAFKEIMANGGNIENVNQAGRTPLMQAIIHYCSSEDEEMQERYKEIIEHMIETCNAKVGNLNDANVLETPLICAIKAIPTPLPVDRKYIIRNVDEMVKLLTDHGADINELSNTGFTLLHVLCEAICNAKQPGPLLGLFNTLVEKGANPNIPSHNARSILGTCIIKYHRKPTKFYNILLKLDASLVAQEVGAVFAEWAASYGFPEPFDMVQYKDHVTQSAIDALYETAFAEDDKLFRLLQEHFPYTTIAERVASEALLTLENYSKPFDFALELECFNGRYIHCNGNSLLHSIVDRLEKYPKYKDIDARIDAYNVLCRDASLERKDSQGKTPLQKLYDLRKKRDCPILRLFLHDVKVIWGNMKKEADKQGGDKELLQKDWEEVLEDAMK</sequence>
<feature type="repeat" description="ANK" evidence="3">
    <location>
        <begin position="115"/>
        <end position="147"/>
    </location>
</feature>
<evidence type="ECO:0000256" key="2">
    <source>
        <dbReference type="ARBA" id="ARBA00023043"/>
    </source>
</evidence>
<organism evidence="5 6">
    <name type="scientific">Trichoderma lentiforme</name>
    <dbReference type="NCBI Taxonomy" id="1567552"/>
    <lineage>
        <taxon>Eukaryota</taxon>
        <taxon>Fungi</taxon>
        <taxon>Dikarya</taxon>
        <taxon>Ascomycota</taxon>
        <taxon>Pezizomycotina</taxon>
        <taxon>Sordariomycetes</taxon>
        <taxon>Hypocreomycetidae</taxon>
        <taxon>Hypocreales</taxon>
        <taxon>Hypocreaceae</taxon>
        <taxon>Trichoderma</taxon>
    </lineage>
</organism>
<dbReference type="Proteomes" id="UP000801864">
    <property type="component" value="Unassembled WGS sequence"/>
</dbReference>
<keyword evidence="6" id="KW-1185">Reference proteome</keyword>
<evidence type="ECO:0000259" key="4">
    <source>
        <dbReference type="PROSITE" id="PS50181"/>
    </source>
</evidence>
<gene>
    <name evidence="5" type="ORF">CFAM422_008255</name>
</gene>
<dbReference type="PANTHER" id="PTHR24126:SF14">
    <property type="entry name" value="ANK_REP_REGION DOMAIN-CONTAINING PROTEIN"/>
    <property type="match status" value="1"/>
</dbReference>
<name>A0A9P4XC71_9HYPO</name>
<dbReference type="PANTHER" id="PTHR24126">
    <property type="entry name" value="ANKYRIN REPEAT, PH AND SEC7 DOMAIN CONTAINING PROTEIN SECG-RELATED"/>
    <property type="match status" value="1"/>
</dbReference>
<evidence type="ECO:0000256" key="3">
    <source>
        <dbReference type="PROSITE-ProRule" id="PRU00023"/>
    </source>
</evidence>
<comment type="caution">
    <text evidence="5">The sequence shown here is derived from an EMBL/GenBank/DDBJ whole genome shotgun (WGS) entry which is preliminary data.</text>
</comment>
<dbReference type="PROSITE" id="PS50297">
    <property type="entry name" value="ANK_REP_REGION"/>
    <property type="match status" value="1"/>
</dbReference>
<dbReference type="InterPro" id="IPR001810">
    <property type="entry name" value="F-box_dom"/>
</dbReference>
<protein>
    <recommendedName>
        <fullName evidence="4">F-box domain-containing protein</fullName>
    </recommendedName>
</protein>
<feature type="domain" description="F-box" evidence="4">
    <location>
        <begin position="20"/>
        <end position="65"/>
    </location>
</feature>
<dbReference type="Gene3D" id="1.20.1280.50">
    <property type="match status" value="1"/>
</dbReference>
<dbReference type="EMBL" id="QLNT01000014">
    <property type="protein sequence ID" value="KAF3068102.1"/>
    <property type="molecule type" value="Genomic_DNA"/>
</dbReference>
<dbReference type="InterPro" id="IPR036770">
    <property type="entry name" value="Ankyrin_rpt-contain_sf"/>
</dbReference>